<dbReference type="PANTHER" id="PTHR32305:SF15">
    <property type="entry name" value="PROTEIN RHSA-RELATED"/>
    <property type="match status" value="1"/>
</dbReference>
<dbReference type="Proteomes" id="UP000028703">
    <property type="component" value="Unassembled WGS sequence"/>
</dbReference>
<comment type="caution">
    <text evidence="1">The sequence shown here is derived from an EMBL/GenBank/DDBJ whole genome shotgun (WGS) entry which is preliminary data.</text>
</comment>
<dbReference type="EMBL" id="JPRO01000007">
    <property type="protein sequence ID" value="KFF03862.1"/>
    <property type="molecule type" value="Genomic_DNA"/>
</dbReference>
<gene>
    <name evidence="1" type="ORF">IX38_10665</name>
</gene>
<organism evidence="1 2">
    <name type="scientific">Chryseobacterium luteum</name>
    <dbReference type="NCBI Taxonomy" id="421531"/>
    <lineage>
        <taxon>Bacteria</taxon>
        <taxon>Pseudomonadati</taxon>
        <taxon>Bacteroidota</taxon>
        <taxon>Flavobacteriia</taxon>
        <taxon>Flavobacteriales</taxon>
        <taxon>Weeksellaceae</taxon>
        <taxon>Chryseobacterium group</taxon>
        <taxon>Chryseobacterium</taxon>
    </lineage>
</organism>
<protein>
    <recommendedName>
        <fullName evidence="3">RHS repeat-associated core domain-containing protein</fullName>
    </recommendedName>
</protein>
<keyword evidence="2" id="KW-1185">Reference proteome</keyword>
<evidence type="ECO:0000313" key="1">
    <source>
        <dbReference type="EMBL" id="KFF03862.1"/>
    </source>
</evidence>
<dbReference type="eggNOG" id="COG3209">
    <property type="taxonomic scope" value="Bacteria"/>
</dbReference>
<proteinExistence type="predicted"/>
<dbReference type="InterPro" id="IPR050708">
    <property type="entry name" value="T6SS_VgrG/RHS"/>
</dbReference>
<dbReference type="NCBIfam" id="TIGR03696">
    <property type="entry name" value="Rhs_assc_core"/>
    <property type="match status" value="1"/>
</dbReference>
<dbReference type="AlphaFoldDB" id="A0A085ZHE8"/>
<reference evidence="1 2" key="1">
    <citation type="submission" date="2014-07" db="EMBL/GenBank/DDBJ databases">
        <title>Genome of Chryseobacterium luteum DSM 18605.</title>
        <authorList>
            <person name="Stropko S.J."/>
            <person name="Pipes S.E."/>
            <person name="Newman J.D."/>
        </authorList>
    </citation>
    <scope>NUCLEOTIDE SEQUENCE [LARGE SCALE GENOMIC DNA]</scope>
    <source>
        <strain evidence="1 2">DSM 18605</strain>
    </source>
</reference>
<accession>A0A085ZHE8</accession>
<dbReference type="OrthoDB" id="681054at2"/>
<evidence type="ECO:0000313" key="2">
    <source>
        <dbReference type="Proteomes" id="UP000028703"/>
    </source>
</evidence>
<dbReference type="STRING" id="421531.IX38_10665"/>
<dbReference type="InterPro" id="IPR022385">
    <property type="entry name" value="Rhs_assc_core"/>
</dbReference>
<dbReference type="PANTHER" id="PTHR32305">
    <property type="match status" value="1"/>
</dbReference>
<dbReference type="Gene3D" id="2.180.10.10">
    <property type="entry name" value="RHS repeat-associated core"/>
    <property type="match status" value="1"/>
</dbReference>
<sequence length="332" mass="35255">MNHLKTGNSFFAQGSYKSYKFLGNELQETGFYDMNARFYMADLGRFGTHDPLSGKTLDPYGYAFNNPIMFADPSGLEGEPVNGGTGPGGPQSIGTPASPIDVGEIVLNAPIRAMASNTTSVMPSNCLVCNSGGGMPAPRLQNTPAPSIPEIKQSYHNFNPYKPDNTPEWYAFGGRANWGLATAAAGVENFSGQARITTYGSSLKIYTPTAKGHIFIKNQYTRTTSISKIGKGLGTASFLLGVGLDGMGVLNYMDNPSSSNAVHPGKAGFNTAMGYLGLKGGVSGAIISTLYFGVDNYYPGGWVGASETADKIEKHEQQTTGHPFFNNSAIKF</sequence>
<name>A0A085ZHE8_9FLAO</name>
<evidence type="ECO:0008006" key="3">
    <source>
        <dbReference type="Google" id="ProtNLM"/>
    </source>
</evidence>